<organism evidence="1 3">
    <name type="scientific">Prunus armeniaca</name>
    <name type="common">Apricot</name>
    <name type="synonym">Armeniaca vulgaris</name>
    <dbReference type="NCBI Taxonomy" id="36596"/>
    <lineage>
        <taxon>Eukaryota</taxon>
        <taxon>Viridiplantae</taxon>
        <taxon>Streptophyta</taxon>
        <taxon>Embryophyta</taxon>
        <taxon>Tracheophyta</taxon>
        <taxon>Spermatophyta</taxon>
        <taxon>Magnoliopsida</taxon>
        <taxon>eudicotyledons</taxon>
        <taxon>Gunneridae</taxon>
        <taxon>Pentapetalae</taxon>
        <taxon>rosids</taxon>
        <taxon>fabids</taxon>
        <taxon>Rosales</taxon>
        <taxon>Rosaceae</taxon>
        <taxon>Amygdaloideae</taxon>
        <taxon>Amygdaleae</taxon>
        <taxon>Prunus</taxon>
    </lineage>
</organism>
<dbReference type="EMBL" id="CAEKKB010000005">
    <property type="protein sequence ID" value="CAB4311394.1"/>
    <property type="molecule type" value="Genomic_DNA"/>
</dbReference>
<dbReference type="OrthoDB" id="1169111at2759"/>
<name>A0A6J5UYH1_PRUAR</name>
<dbReference type="AlphaFoldDB" id="A0A6J5UYH1"/>
<dbReference type="Proteomes" id="UP000507245">
    <property type="component" value="Unassembled WGS sequence"/>
</dbReference>
<reference evidence="4" key="1">
    <citation type="journal article" date="2020" name="Genome Biol.">
        <title>Gamete binning: chromosome-level and haplotype-resolved genome assembly enabled by high-throughput single-cell sequencing of gamete genomes.</title>
        <authorList>
            <person name="Campoy J.A."/>
            <person name="Sun H."/>
            <person name="Goel M."/>
            <person name="Jiao W.-B."/>
            <person name="Folz-Donahue K."/>
            <person name="Wang N."/>
            <person name="Rubio M."/>
            <person name="Liu C."/>
            <person name="Kukat C."/>
            <person name="Ruiz D."/>
            <person name="Huettel B."/>
            <person name="Schneeberger K."/>
        </authorList>
    </citation>
    <scope>NUCLEOTIDE SEQUENCE [LARGE SCALE GENOMIC DNA]</scope>
    <source>
        <strain evidence="4">cv. Rojo Pasion</strain>
    </source>
</reference>
<protein>
    <submittedName>
        <fullName evidence="1">Uncharacterized protein</fullName>
    </submittedName>
</protein>
<sequence length="469" mass="53009">MAAAVLTSVQDVQDHALTMASGEDKLLGKISEIEKSLAALSTQHIQLVDLKKSIWEELHLLRASRARAHKHGAVHPYPSLPMVEHASMAVNRGEHRSVFLVMTCNRENTGALYEVKFKYGGEVDDMGGGATLEPVDKFSRFKTGARIFNRSQLYIFTKDGCDKLCLRSFDTKTRKLDPFITTTLEFKPSRTVVSAYDRLYFLENASPFEADPLPSFAKYNPDKKNWERMPEFPFSYPIPRRVTGYAVCHDIILYTLFDGLKSSNVVAFHVGKEIWNKVEVDTHDYTPFRGRAVVVGETIYAMNLFEVDEIIAFTLKMNKRDDGSIAYSLIKLCKLDGLKIASPPCPFEGLKNDYLVHLGNHDFFHVTTGNNFEFYKVQHLCITTFQIFVREDGRHMIETLHSTVLTMDIEACGPLMVTFGFTPECGDYEPIEGEDAASMEHPKQEDETTMDVNSLMWERNQGGNSAHAA</sequence>
<reference evidence="1 3" key="2">
    <citation type="submission" date="2020-05" db="EMBL/GenBank/DDBJ databases">
        <authorList>
            <person name="Campoy J."/>
            <person name="Schneeberger K."/>
            <person name="Spophaly S."/>
        </authorList>
    </citation>
    <scope>NUCLEOTIDE SEQUENCE [LARGE SCALE GENOMIC DNA]</scope>
    <source>
        <strain evidence="1">PruArmRojPasFocal</strain>
    </source>
</reference>
<accession>A0A6J5UYH1</accession>
<keyword evidence="4" id="KW-1185">Reference proteome</keyword>
<dbReference type="EMBL" id="CAEKDK010000005">
    <property type="protein sequence ID" value="CAB4280983.1"/>
    <property type="molecule type" value="Genomic_DNA"/>
</dbReference>
<evidence type="ECO:0000313" key="3">
    <source>
        <dbReference type="Proteomes" id="UP000507222"/>
    </source>
</evidence>
<evidence type="ECO:0000313" key="1">
    <source>
        <dbReference type="EMBL" id="CAB4280983.1"/>
    </source>
</evidence>
<proteinExistence type="predicted"/>
<gene>
    <name evidence="1" type="ORF">CURHAP_LOCUS33949</name>
    <name evidence="2" type="ORF">ORAREDHAP_LOCUS33538</name>
</gene>
<dbReference type="Proteomes" id="UP000507222">
    <property type="component" value="Unassembled WGS sequence"/>
</dbReference>
<evidence type="ECO:0000313" key="4">
    <source>
        <dbReference type="Proteomes" id="UP000507245"/>
    </source>
</evidence>
<evidence type="ECO:0000313" key="2">
    <source>
        <dbReference type="EMBL" id="CAB4311394.1"/>
    </source>
</evidence>